<organism evidence="4">
    <name type="scientific">Caenorhabditis brenneri</name>
    <name type="common">Nematode worm</name>
    <dbReference type="NCBI Taxonomy" id="135651"/>
    <lineage>
        <taxon>Eukaryota</taxon>
        <taxon>Metazoa</taxon>
        <taxon>Ecdysozoa</taxon>
        <taxon>Nematoda</taxon>
        <taxon>Chromadorea</taxon>
        <taxon>Rhabditida</taxon>
        <taxon>Rhabditina</taxon>
        <taxon>Rhabditomorpha</taxon>
        <taxon>Rhabditoidea</taxon>
        <taxon>Rhabditidae</taxon>
        <taxon>Peloderinae</taxon>
        <taxon>Caenorhabditis</taxon>
    </lineage>
</organism>
<gene>
    <name evidence="3" type="ORF">CAEBREN_19379</name>
</gene>
<dbReference type="AlphaFoldDB" id="G0NJB5"/>
<feature type="domain" description="DUF7154" evidence="2">
    <location>
        <begin position="244"/>
        <end position="352"/>
    </location>
</feature>
<protein>
    <recommendedName>
        <fullName evidence="2">DUF7154 domain-containing protein</fullName>
    </recommendedName>
</protein>
<sequence>MSMGVRITTHLNKRTSRNTDVHKDRHRHGHLDTRKYKHPDIQKYRHTALTPCTRHTNSTILFAYSTDSLQYDVNSAVDQIVWLVRPSYGYTTFANVRFDVKKLEEIQYHQDLKSFNASVYDHPTDSTIGYGDKTTGSDVFEMIEKFLNNQNQAPLCGSIIYVLVKRYPNTVDVTNLVNRLRDNHVFVFFIVHTVSSGGSSTHGLFDMASRTNGFCIFMDTRNYWVVAGSGTAVMWRPYQFLAHNYIVSGSGRIELPVFRTPNPKASSEQMLVVITVQDHAIDNNFVLLNYTIASTDGNYTFVGPDQDSGYPRFGSGIIAQPSGVKGLTDLKMTIDYNYRTTQQQVIEVRMHNYGCTRRTNTTLLLAYSTDSLQYDVDVARSQIVFQAQPPFFYGITTFANVRFDMKNEEEIQYHSDVYAFNASVNAHPVDGSLGYGDATTGSDVFRMIQKFVNNTQAPTCGSIVYVLVKRYPNDVDVTNLVSQLRANHIFVYFIVHNIPSGGTTTDPLFEVASKTNGFSIFMGNPNYWLVVDSGLAVLYRPYQFIAQNYQVSGAGRIEIPTFKTPSPYSWEEQVMVVVTIQNHSNFPKKLFLTKMLFPELDSNYVSLNYTVSAADDGRVISTAPDTGIMNIRFGSGIIDYPQLNGTTGYKMTIDYNYRTTQQQVIEVRMYSGFYNDFVPLPAN</sequence>
<dbReference type="InterPro" id="IPR055578">
    <property type="entry name" value="DUF7154"/>
</dbReference>
<dbReference type="Pfam" id="PF23673">
    <property type="entry name" value="DUF7154"/>
    <property type="match status" value="2"/>
</dbReference>
<name>G0NJB5_CAEBE</name>
<evidence type="ECO:0000259" key="2">
    <source>
        <dbReference type="Pfam" id="PF23673"/>
    </source>
</evidence>
<dbReference type="PANTHER" id="PTHR23062:SF3">
    <property type="entry name" value="ANF_RECEPTOR DOMAIN-CONTAINING PROTEIN-RELATED"/>
    <property type="match status" value="1"/>
</dbReference>
<keyword evidence="4" id="KW-1185">Reference proteome</keyword>
<dbReference type="eggNOG" id="KOG4297">
    <property type="taxonomic scope" value="Eukaryota"/>
</dbReference>
<dbReference type="STRING" id="135651.G0NJB5"/>
<dbReference type="InParanoid" id="G0NJB5"/>
<evidence type="ECO:0000313" key="4">
    <source>
        <dbReference type="Proteomes" id="UP000008068"/>
    </source>
</evidence>
<dbReference type="GO" id="GO:0045087">
    <property type="term" value="P:innate immune response"/>
    <property type="evidence" value="ECO:0007669"/>
    <property type="project" value="TreeGrafter"/>
</dbReference>
<feature type="region of interest" description="Disordered" evidence="1">
    <location>
        <begin position="1"/>
        <end position="30"/>
    </location>
</feature>
<proteinExistence type="predicted"/>
<dbReference type="OrthoDB" id="5910708at2759"/>
<reference evidence="4" key="1">
    <citation type="submission" date="2011-07" db="EMBL/GenBank/DDBJ databases">
        <authorList>
            <consortium name="Caenorhabditis brenneri Sequencing and Analysis Consortium"/>
            <person name="Wilson R.K."/>
        </authorList>
    </citation>
    <scope>NUCLEOTIDE SEQUENCE [LARGE SCALE GENOMIC DNA]</scope>
    <source>
        <strain evidence="4">PB2801</strain>
    </source>
</reference>
<dbReference type="EMBL" id="GL379895">
    <property type="protein sequence ID" value="EGT32256.1"/>
    <property type="molecule type" value="Genomic_DNA"/>
</dbReference>
<dbReference type="Proteomes" id="UP000008068">
    <property type="component" value="Unassembled WGS sequence"/>
</dbReference>
<dbReference type="HOGENOM" id="CLU_025699_0_0_1"/>
<feature type="domain" description="DUF7154" evidence="2">
    <location>
        <begin position="547"/>
        <end position="671"/>
    </location>
</feature>
<dbReference type="PANTHER" id="PTHR23062">
    <property type="entry name" value="HYPOTHETICAL PROTEIN C.ELEGANS"/>
    <property type="match status" value="1"/>
</dbReference>
<evidence type="ECO:0000256" key="1">
    <source>
        <dbReference type="SAM" id="MobiDB-lite"/>
    </source>
</evidence>
<accession>G0NJB5</accession>
<evidence type="ECO:0000313" key="3">
    <source>
        <dbReference type="EMBL" id="EGT32256.1"/>
    </source>
</evidence>